<gene>
    <name evidence="1" type="ORF">K1X13_10280</name>
</gene>
<sequence>MQLVVMFGPPAVGKMTVGRELARLTGFRLFHNHMTVEPVLDLFEFGSPPFTRLVDEFRRRILEEAAASDLPGLVFTFVWALDDPGDRALVEEYLGIVEARGGTTYVVELAAPLDVRLERNATPLRLDHKRSKRDVEASNGWLVQAEAHTLNSGGDHELAALVGDRPHLRIENAGLAPDEVAEKIVAAFGLPRPAAS</sequence>
<dbReference type="SUPFAM" id="SSF52540">
    <property type="entry name" value="P-loop containing nucleoside triphosphate hydrolases"/>
    <property type="match status" value="1"/>
</dbReference>
<proteinExistence type="predicted"/>
<dbReference type="Proteomes" id="UP000754710">
    <property type="component" value="Unassembled WGS sequence"/>
</dbReference>
<organism evidence="1 2">
    <name type="scientific">Nocardioides jiangsuensis</name>
    <dbReference type="NCBI Taxonomy" id="2866161"/>
    <lineage>
        <taxon>Bacteria</taxon>
        <taxon>Bacillati</taxon>
        <taxon>Actinomycetota</taxon>
        <taxon>Actinomycetes</taxon>
        <taxon>Propionibacteriales</taxon>
        <taxon>Nocardioidaceae</taxon>
        <taxon>Nocardioides</taxon>
    </lineage>
</organism>
<reference evidence="1 2" key="1">
    <citation type="submission" date="2021-08" db="EMBL/GenBank/DDBJ databases">
        <title>Nocardioides bacterium WL0053 sp. nov., isolated from the sediment.</title>
        <authorList>
            <person name="Wang L."/>
            <person name="Zhang D."/>
            <person name="Zhang A."/>
        </authorList>
    </citation>
    <scope>NUCLEOTIDE SEQUENCE [LARGE SCALE GENOMIC DNA]</scope>
    <source>
        <strain evidence="1 2">WL0053</strain>
    </source>
</reference>
<accession>A0ABS7RMU7</accession>
<comment type="caution">
    <text evidence="1">The sequence shown here is derived from an EMBL/GenBank/DDBJ whole genome shotgun (WGS) entry which is preliminary data.</text>
</comment>
<dbReference type="Gene3D" id="3.40.50.300">
    <property type="entry name" value="P-loop containing nucleotide triphosphate hydrolases"/>
    <property type="match status" value="1"/>
</dbReference>
<dbReference type="InterPro" id="IPR027417">
    <property type="entry name" value="P-loop_NTPase"/>
</dbReference>
<evidence type="ECO:0000313" key="1">
    <source>
        <dbReference type="EMBL" id="MBY9075205.1"/>
    </source>
</evidence>
<dbReference type="RefSeq" id="WP_221024984.1">
    <property type="nucleotide sequence ID" value="NZ_JAIEZQ010000002.1"/>
</dbReference>
<dbReference type="EMBL" id="JAIEZQ010000002">
    <property type="protein sequence ID" value="MBY9075205.1"/>
    <property type="molecule type" value="Genomic_DNA"/>
</dbReference>
<evidence type="ECO:0000313" key="2">
    <source>
        <dbReference type="Proteomes" id="UP000754710"/>
    </source>
</evidence>
<protein>
    <submittedName>
        <fullName evidence="1">AAA family ATPase</fullName>
    </submittedName>
</protein>
<name>A0ABS7RMU7_9ACTN</name>
<keyword evidence="2" id="KW-1185">Reference proteome</keyword>